<evidence type="ECO:0000256" key="1">
    <source>
        <dbReference type="SAM" id="MobiDB-lite"/>
    </source>
</evidence>
<dbReference type="AlphaFoldDB" id="A0A6H5IHQ3"/>
<feature type="non-terminal residue" evidence="2">
    <location>
        <position position="625"/>
    </location>
</feature>
<keyword evidence="3" id="KW-1185">Reference proteome</keyword>
<gene>
    <name evidence="2" type="ORF">TBRA_LOCUS8070</name>
</gene>
<organism evidence="2 3">
    <name type="scientific">Trichogramma brassicae</name>
    <dbReference type="NCBI Taxonomy" id="86971"/>
    <lineage>
        <taxon>Eukaryota</taxon>
        <taxon>Metazoa</taxon>
        <taxon>Ecdysozoa</taxon>
        <taxon>Arthropoda</taxon>
        <taxon>Hexapoda</taxon>
        <taxon>Insecta</taxon>
        <taxon>Pterygota</taxon>
        <taxon>Neoptera</taxon>
        <taxon>Endopterygota</taxon>
        <taxon>Hymenoptera</taxon>
        <taxon>Apocrita</taxon>
        <taxon>Proctotrupomorpha</taxon>
        <taxon>Chalcidoidea</taxon>
        <taxon>Trichogrammatidae</taxon>
        <taxon>Trichogramma</taxon>
    </lineage>
</organism>
<dbReference type="EMBL" id="CADCXV010000810">
    <property type="protein sequence ID" value="CAB0036192.1"/>
    <property type="molecule type" value="Genomic_DNA"/>
</dbReference>
<protein>
    <submittedName>
        <fullName evidence="2">Uncharacterized protein</fullName>
    </submittedName>
</protein>
<evidence type="ECO:0000313" key="3">
    <source>
        <dbReference type="Proteomes" id="UP000479190"/>
    </source>
</evidence>
<name>A0A6H5IHQ3_9HYME</name>
<feature type="region of interest" description="Disordered" evidence="1">
    <location>
        <begin position="1"/>
        <end position="24"/>
    </location>
</feature>
<evidence type="ECO:0000313" key="2">
    <source>
        <dbReference type="EMBL" id="CAB0036192.1"/>
    </source>
</evidence>
<sequence length="625" mass="72110">MQRAAHMRQNAAGKRIRSSRDDDRSQEYPRLYTCYTCSLYVLYEKWEGASAARASESCLRDARSIRVSMTEAHRTLENYIIKLALGDCRLFQAMMKIIIIMPESRARLKRTTKQRVALVSRQLASHNIQLPNGMTMQHASKIANFTEDALSHIHIHIYEHHINERRPLLLGQISSSMRIGFYLLYNPCARTSECEHEVAMAQWRSHRIESNLDSTPSIFKVEARRRPDSIYIHAHCTTRMPEKKMPKRVQKTTYFRSVTVTIDQVQTGAEPYLTSRSSERGEKSNDKIYSNINIPFMQRLFSPPTRHANTYGVFMDKELYTSRTRDVTNCAALAHINFTRARASLLLKVIIHAQSLQSSNSQRARCRSIANARCRVCRPRSRHTPTCTKCAVQHPTTQSGVHYDEGDRLCTCDRFNGTINLDAKLEKRDEQQRADSLRAQLPVFYSLVLHNALFYNTSRGMRFEEKFPQDRKKAHSEQGSIINRSQVHGTRTFIACQYRKKFSSSAQVDEFNFIDMRRLGVQGLIFFQLGEPPILYDAIVDCRIPFFQSRLLRGHTLLASPPELDIFFRTRCLVPSCECGSRFCRRWQVPQLLCRLHLVSVVLASGATLKSFYPLIQDKKCKHSP</sequence>
<accession>A0A6H5IHQ3</accession>
<proteinExistence type="predicted"/>
<dbReference type="Proteomes" id="UP000479190">
    <property type="component" value="Unassembled WGS sequence"/>
</dbReference>
<reference evidence="2 3" key="1">
    <citation type="submission" date="2020-02" db="EMBL/GenBank/DDBJ databases">
        <authorList>
            <person name="Ferguson B K."/>
        </authorList>
    </citation>
    <scope>NUCLEOTIDE SEQUENCE [LARGE SCALE GENOMIC DNA]</scope>
</reference>